<sequence length="63" mass="7346">MVKSYAALCGRVRAEFFCQMRASVWLKNLKRSFLLRFRLAAPEFCGFRIGSAKKDRFDRPRAA</sequence>
<proteinExistence type="predicted"/>
<dbReference type="AlphaFoldDB" id="A0A8J2BMJ1"/>
<organism evidence="1 2">
    <name type="scientific">Candidatus Methylacidithermus pantelleriae</name>
    <dbReference type="NCBI Taxonomy" id="2744239"/>
    <lineage>
        <taxon>Bacteria</taxon>
        <taxon>Pseudomonadati</taxon>
        <taxon>Verrucomicrobiota</taxon>
        <taxon>Methylacidiphilae</taxon>
        <taxon>Methylacidiphilales</taxon>
        <taxon>Methylacidiphilaceae</taxon>
        <taxon>Candidatus Methylacidithermus</taxon>
    </lineage>
</organism>
<evidence type="ECO:0000313" key="1">
    <source>
        <dbReference type="EMBL" id="CAF0696212.1"/>
    </source>
</evidence>
<dbReference type="EMBL" id="CAJNOB010000012">
    <property type="protein sequence ID" value="CAF0696212.1"/>
    <property type="molecule type" value="Genomic_DNA"/>
</dbReference>
<comment type="caution">
    <text evidence="1">The sequence shown here is derived from an EMBL/GenBank/DDBJ whole genome shotgun (WGS) entry which is preliminary data.</text>
</comment>
<protein>
    <submittedName>
        <fullName evidence="1">Uncharacterized protein</fullName>
    </submittedName>
</protein>
<evidence type="ECO:0000313" key="2">
    <source>
        <dbReference type="Proteomes" id="UP000663859"/>
    </source>
</evidence>
<reference evidence="1" key="1">
    <citation type="submission" date="2021-02" db="EMBL/GenBank/DDBJ databases">
        <authorList>
            <person name="Cremers G."/>
            <person name="Picone N."/>
        </authorList>
    </citation>
    <scope>NUCLEOTIDE SEQUENCE</scope>
    <source>
        <strain evidence="1">PQ17</strain>
    </source>
</reference>
<name>A0A8J2BMJ1_9BACT</name>
<keyword evidence="2" id="KW-1185">Reference proteome</keyword>
<dbReference type="Proteomes" id="UP000663859">
    <property type="component" value="Unassembled WGS sequence"/>
</dbReference>
<accession>A0A8J2BMJ1</accession>
<gene>
    <name evidence="1" type="ORF">MPNT_20152</name>
</gene>